<dbReference type="GO" id="GO:0016301">
    <property type="term" value="F:kinase activity"/>
    <property type="evidence" value="ECO:0007669"/>
    <property type="project" value="UniProtKB-KW"/>
</dbReference>
<keyword evidence="1" id="KW-0418">Kinase</keyword>
<gene>
    <name evidence="1" type="ORF">RN98_03675</name>
</gene>
<evidence type="ECO:0000313" key="1">
    <source>
        <dbReference type="EMBL" id="ALF17312.1"/>
    </source>
</evidence>
<dbReference type="PATRIC" id="fig|76859.3.peg.722"/>
<reference evidence="1 2" key="1">
    <citation type="submission" date="2015-09" db="EMBL/GenBank/DDBJ databases">
        <authorList>
            <person name="Jackson K.R."/>
            <person name="Lunt B.L."/>
            <person name="Fisher J.N.B."/>
            <person name="Gardner A.V."/>
            <person name="Bailey M.E."/>
            <person name="Deus L.M."/>
            <person name="Earl A.S."/>
            <person name="Gibby P.D."/>
            <person name="Hartmann K.A."/>
            <person name="Liu J.E."/>
            <person name="Manci A.M."/>
            <person name="Nielsen D.A."/>
            <person name="Solomon M.B."/>
            <person name="Breakwell D.P."/>
            <person name="Burnett S.H."/>
            <person name="Grose J.H."/>
        </authorList>
    </citation>
    <scope>NUCLEOTIDE SEQUENCE [LARGE SCALE GENOMIC DNA]</scope>
    <source>
        <strain evidence="1 2">KCOM 1279</strain>
    </source>
</reference>
<sequence>MEKRFDKEIKSYILKNKDIPILTFDYEKVIDKTKWGDFPSYKFKHIKILREDLLPKGYSNTVDSNILKKWIDLRKIPKNRENVNAILNYRLKEMDTTPNNFMNYIDLSYGLSFNDSYWIIPEEQKDLLWKDYNLYNNKFSDNLALVAFGEGGNIPDSLKDKRTSPEYTTDGMLAKCWTVIDDEIYLLKKSSEHHKVEAYAEYYLSQVAEIMNFEYVPYDLMKFHEHIVSACKIFTTEDEGYIPIHLLLKKDDIYYKKGLKLLEKISNIMDEKILGNIMLFDSIIYNTDRHLGNFGMIIDNNTGRLIKPAPIFDNGTSIFNLLLKNPIQDIYKNYTSKLEIDFDLLSSIFVDKRHQEGLEKLKNFKFKRHDKYNLPEELLEKAETFIQSRSRLILHQFEKKLKLGTWKRLK</sequence>
<dbReference type="AlphaFoldDB" id="A0A0M4SCK7"/>
<proteinExistence type="predicted"/>
<evidence type="ECO:0000313" key="2">
    <source>
        <dbReference type="Proteomes" id="UP000063147"/>
    </source>
</evidence>
<name>A0A0M4SCK7_9FUSO</name>
<dbReference type="RefSeq" id="WP_060675885.1">
    <property type="nucleotide sequence ID" value="NZ_CP012713.1"/>
</dbReference>
<dbReference type="Gene3D" id="1.10.1070.20">
    <property type="match status" value="1"/>
</dbReference>
<dbReference type="OrthoDB" id="9812605at2"/>
<accession>A0A0M4SCK7</accession>
<organism evidence="1">
    <name type="scientific">Fusobacterium animalis</name>
    <dbReference type="NCBI Taxonomy" id="76859"/>
    <lineage>
        <taxon>Bacteria</taxon>
        <taxon>Fusobacteriati</taxon>
        <taxon>Fusobacteriota</taxon>
        <taxon>Fusobacteriia</taxon>
        <taxon>Fusobacteriales</taxon>
        <taxon>Fusobacteriaceae</taxon>
        <taxon>Fusobacterium</taxon>
    </lineage>
</organism>
<protein>
    <submittedName>
        <fullName evidence="1">Protein kinase</fullName>
    </submittedName>
</protein>
<keyword evidence="1" id="KW-0808">Transferase</keyword>
<dbReference type="Proteomes" id="UP000063147">
    <property type="component" value="Chromosome"/>
</dbReference>
<dbReference type="EMBL" id="CP012713">
    <property type="protein sequence ID" value="ALF17312.1"/>
    <property type="molecule type" value="Genomic_DNA"/>
</dbReference>